<evidence type="ECO:0000313" key="4">
    <source>
        <dbReference type="Proteomes" id="UP001175353"/>
    </source>
</evidence>
<evidence type="ECO:0000313" key="3">
    <source>
        <dbReference type="EMBL" id="KAK1009573.1"/>
    </source>
</evidence>
<name>A0AAN6KYP8_9PEZI</name>
<dbReference type="PANTHER" id="PTHR47256">
    <property type="entry name" value="ZN(II)2CYS6 TRANSCRIPTION FACTOR (EUROFUNG)-RELATED"/>
    <property type="match status" value="1"/>
</dbReference>
<keyword evidence="4" id="KW-1185">Reference proteome</keyword>
<dbReference type="Proteomes" id="UP001175353">
    <property type="component" value="Unassembled WGS sequence"/>
</dbReference>
<dbReference type="CDD" id="cd12148">
    <property type="entry name" value="fungal_TF_MHR"/>
    <property type="match status" value="1"/>
</dbReference>
<dbReference type="InterPro" id="IPR007219">
    <property type="entry name" value="XnlR_reg_dom"/>
</dbReference>
<comment type="caution">
    <text evidence="3">The sequence shown here is derived from an EMBL/GenBank/DDBJ whole genome shotgun (WGS) entry which is preliminary data.</text>
</comment>
<keyword evidence="1" id="KW-0539">Nucleus</keyword>
<dbReference type="Pfam" id="PF04082">
    <property type="entry name" value="Fungal_trans"/>
    <property type="match status" value="1"/>
</dbReference>
<feature type="domain" description="Xylanolytic transcriptional activator regulatory" evidence="2">
    <location>
        <begin position="196"/>
        <end position="373"/>
    </location>
</feature>
<sequence>MPLVPPNGSSKRPADDAQQSHRALRDLFELLRDRPEREATNILRRIRSGESVDHLLTSYKNGDRPRSLISPESRGAIKTLLTNLLRSGASLEQIASAVVYEVVTLKAQPSDNDGRRPKIPHSVFDGSGLVGGRQSPSIPLQIGSNAARKRAATVQLSNQAPYGDDKLDVPPFILPAKPWTDITDNSIFVSCLVRDFLNYHNPYWRFLEADLFLQGMRTGKVGSDFCSPLLVNAVCALACLHVDYQDAFVQPGDLPTRGEHFHDEALHLWLLEEGRASVTNLQALAVLAIEYVLFTIHATRHPVLTSWSSRSSWRGKDKLGSTFLTVALRMNKDLPLDDITNASTTALEAGRARARVCIAWTIHYEDTAISNSLLRVATTIDSRLRRIPQLPDTEYPWSGKPFSQVYIRYRGNALFRERSALTWLTAEVDELLFSSERHASVTVLMQLAEAWDARASEWYRDLPEDLKYSKDLPAPLFELQQAFAIQRKLMDVWLMFCHSANYYCVMMVFCSNLDRHVQALSSLNIPGDEHRFSDVYVNLTAGLSDRKIAFAKMAANLMRDFRQKYSMKATLPYTFQASSMASFALLQWLHDHPNERDPPPLPSPDEILTATDMHPQTALNETYRCVLGAATQVMLARGVVALLNQTASHMNVKLPALDLQVEKAVADVTWRPSDLRHISSEYPNYAQGTIPTFSEAIGMEDILKEWGKVLPYR</sequence>
<evidence type="ECO:0000259" key="2">
    <source>
        <dbReference type="Pfam" id="PF04082"/>
    </source>
</evidence>
<dbReference type="InterPro" id="IPR053187">
    <property type="entry name" value="Notoamide_regulator"/>
</dbReference>
<gene>
    <name evidence="3" type="ORF">LTR91_002713</name>
</gene>
<dbReference type="EMBL" id="JAUJLE010000013">
    <property type="protein sequence ID" value="KAK1009573.1"/>
    <property type="molecule type" value="Genomic_DNA"/>
</dbReference>
<protein>
    <recommendedName>
        <fullName evidence="2">Xylanolytic transcriptional activator regulatory domain-containing protein</fullName>
    </recommendedName>
</protein>
<accession>A0AAN6KYP8</accession>
<evidence type="ECO:0000256" key="1">
    <source>
        <dbReference type="ARBA" id="ARBA00023242"/>
    </source>
</evidence>
<organism evidence="3 4">
    <name type="scientific">Friedmanniomyces endolithicus</name>
    <dbReference type="NCBI Taxonomy" id="329885"/>
    <lineage>
        <taxon>Eukaryota</taxon>
        <taxon>Fungi</taxon>
        <taxon>Dikarya</taxon>
        <taxon>Ascomycota</taxon>
        <taxon>Pezizomycotina</taxon>
        <taxon>Dothideomycetes</taxon>
        <taxon>Dothideomycetidae</taxon>
        <taxon>Mycosphaerellales</taxon>
        <taxon>Teratosphaeriaceae</taxon>
        <taxon>Friedmanniomyces</taxon>
    </lineage>
</organism>
<dbReference type="PANTHER" id="PTHR47256:SF10">
    <property type="entry name" value="ZN(II)2CYS6 TRANSCRIPTION FACTOR (EUROFUNG)"/>
    <property type="match status" value="1"/>
</dbReference>
<reference evidence="3" key="1">
    <citation type="submission" date="2023-06" db="EMBL/GenBank/DDBJ databases">
        <title>Black Yeasts Isolated from many extreme environments.</title>
        <authorList>
            <person name="Coleine C."/>
            <person name="Stajich J.E."/>
            <person name="Selbmann L."/>
        </authorList>
    </citation>
    <scope>NUCLEOTIDE SEQUENCE</scope>
    <source>
        <strain evidence="3">CCFEE 5200</strain>
    </source>
</reference>
<dbReference type="AlphaFoldDB" id="A0AAN6KYP8"/>
<proteinExistence type="predicted"/>